<dbReference type="FunCoup" id="A0A090M8D7">
    <property type="interactions" value="1662"/>
</dbReference>
<evidence type="ECO:0000256" key="1">
    <source>
        <dbReference type="ARBA" id="ARBA00003975"/>
    </source>
</evidence>
<keyword evidence="6" id="KW-0813">Transport</keyword>
<comment type="subcellular location">
    <subcellularLocation>
        <location evidence="3">Cytoplasm</location>
    </subcellularLocation>
    <subcellularLocation>
        <location evidence="2">Nucleus</location>
    </subcellularLocation>
</comment>
<keyword evidence="13" id="KW-1185">Reference proteome</keyword>
<evidence type="ECO:0000256" key="5">
    <source>
        <dbReference type="ARBA" id="ARBA00016034"/>
    </source>
</evidence>
<feature type="compositionally biased region" description="Basic and acidic residues" evidence="10">
    <location>
        <begin position="1"/>
        <end position="13"/>
    </location>
</feature>
<dbReference type="RefSeq" id="XP_003080715.2">
    <property type="nucleotide sequence ID" value="XM_003080667.2"/>
</dbReference>
<evidence type="ECO:0000259" key="11">
    <source>
        <dbReference type="Pfam" id="PF21974"/>
    </source>
</evidence>
<accession>A0A090M8D7</accession>
<dbReference type="GO" id="GO:0003723">
    <property type="term" value="F:RNA binding"/>
    <property type="evidence" value="ECO:0007669"/>
    <property type="project" value="UniProtKB-KW"/>
</dbReference>
<feature type="compositionally biased region" description="Basic and acidic residues" evidence="10">
    <location>
        <begin position="59"/>
        <end position="83"/>
    </location>
</feature>
<evidence type="ECO:0000256" key="3">
    <source>
        <dbReference type="ARBA" id="ARBA00004496"/>
    </source>
</evidence>
<feature type="domain" description="Snurportin-1 m3G cap-binding" evidence="11">
    <location>
        <begin position="106"/>
        <end position="305"/>
    </location>
</feature>
<dbReference type="GO" id="GO:0005737">
    <property type="term" value="C:cytoplasm"/>
    <property type="evidence" value="ECO:0007669"/>
    <property type="project" value="UniProtKB-SubCell"/>
</dbReference>
<feature type="compositionally biased region" description="Low complexity" evidence="10">
    <location>
        <begin position="49"/>
        <end position="58"/>
    </location>
</feature>
<protein>
    <recommendedName>
        <fullName evidence="5">Snurportin-1</fullName>
    </recommendedName>
</protein>
<dbReference type="PANTHER" id="PTHR13403">
    <property type="entry name" value="SNURPORTIN1 RNUT1 PROTEIN RNA, U TRANSPORTER 1"/>
    <property type="match status" value="1"/>
</dbReference>
<keyword evidence="9" id="KW-0539">Nucleus</keyword>
<keyword evidence="7" id="KW-0963">Cytoplasm</keyword>
<dbReference type="GeneID" id="9831366"/>
<keyword evidence="8" id="KW-0694">RNA-binding</keyword>
<dbReference type="PANTHER" id="PTHR13403:SF6">
    <property type="entry name" value="SNURPORTIN-1"/>
    <property type="match status" value="1"/>
</dbReference>
<dbReference type="CDD" id="cd09232">
    <property type="entry name" value="Snurportin-1_C"/>
    <property type="match status" value="1"/>
</dbReference>
<evidence type="ECO:0000256" key="7">
    <source>
        <dbReference type="ARBA" id="ARBA00022490"/>
    </source>
</evidence>
<comment type="function">
    <text evidence="1">Functions as an U snRNP-specific nuclear import adapter. Involved in the trimethylguanosine (m3G)-cap-dependent nuclear import of U snRNPs. Binds specifically to the terminal m3G-cap U snRNAs.</text>
</comment>
<dbReference type="Proteomes" id="UP000009170">
    <property type="component" value="Unassembled WGS sequence"/>
</dbReference>
<dbReference type="Gene3D" id="3.30.470.30">
    <property type="entry name" value="DNA ligase/mRNA capping enzyme"/>
    <property type="match status" value="1"/>
</dbReference>
<gene>
    <name evidence="12" type="ORF">OT_ostta08g01470</name>
</gene>
<reference evidence="12 13" key="2">
    <citation type="journal article" date="2014" name="BMC Genomics">
        <title>An improved genome of the model marine alga Ostreococcus tauri unfolds by assessing Illumina de novo assemblies.</title>
        <authorList>
            <person name="Blanc-Mathieu R."/>
            <person name="Verhelst B."/>
            <person name="Derelle E."/>
            <person name="Rombauts S."/>
            <person name="Bouget F.Y."/>
            <person name="Carre I."/>
            <person name="Chateau A."/>
            <person name="Eyre-Walker A."/>
            <person name="Grimsley N."/>
            <person name="Moreau H."/>
            <person name="Piegu B."/>
            <person name="Rivals E."/>
            <person name="Schackwitz W."/>
            <person name="Van de Peer Y."/>
            <person name="Piganeau G."/>
        </authorList>
    </citation>
    <scope>NUCLEOTIDE SEQUENCE [LARGE SCALE GENOMIC DNA]</scope>
    <source>
        <strain evidence="13">OTTH 0595 / CCAP 157/2 / RCC745</strain>
    </source>
</reference>
<dbReference type="STRING" id="70448.A0A090M8D7"/>
<feature type="compositionally biased region" description="Basic and acidic residues" evidence="10">
    <location>
        <begin position="36"/>
        <end position="48"/>
    </location>
</feature>
<name>A0A090M8D7_OSTTA</name>
<dbReference type="InterPro" id="IPR017336">
    <property type="entry name" value="Snurportin-1"/>
</dbReference>
<evidence type="ECO:0000256" key="8">
    <source>
        <dbReference type="ARBA" id="ARBA00022884"/>
    </source>
</evidence>
<evidence type="ECO:0000256" key="9">
    <source>
        <dbReference type="ARBA" id="ARBA00023242"/>
    </source>
</evidence>
<evidence type="ECO:0000313" key="13">
    <source>
        <dbReference type="Proteomes" id="UP000009170"/>
    </source>
</evidence>
<dbReference type="GO" id="GO:0005634">
    <property type="term" value="C:nucleus"/>
    <property type="evidence" value="ECO:0007669"/>
    <property type="project" value="UniProtKB-SubCell"/>
</dbReference>
<evidence type="ECO:0000256" key="4">
    <source>
        <dbReference type="ARBA" id="ARBA00007540"/>
    </source>
</evidence>
<dbReference type="EMBL" id="CAID01000008">
    <property type="protein sequence ID" value="CEG01423.1"/>
    <property type="molecule type" value="Genomic_DNA"/>
</dbReference>
<proteinExistence type="inferred from homology"/>
<comment type="caution">
    <text evidence="12">The sequence shown here is derived from an EMBL/GenBank/DDBJ whole genome shotgun (WGS) entry which is preliminary data.</text>
</comment>
<evidence type="ECO:0000256" key="2">
    <source>
        <dbReference type="ARBA" id="ARBA00004123"/>
    </source>
</evidence>
<dbReference type="InterPro" id="IPR047857">
    <property type="entry name" value="Snurportin1_C"/>
</dbReference>
<feature type="region of interest" description="Disordered" evidence="10">
    <location>
        <begin position="1"/>
        <end position="106"/>
    </location>
</feature>
<dbReference type="KEGG" id="ota:OT_ostta08g01470"/>
<dbReference type="SUPFAM" id="SSF56091">
    <property type="entry name" value="DNA ligase/mRNA capping enzyme, catalytic domain"/>
    <property type="match status" value="1"/>
</dbReference>
<reference evidence="13" key="1">
    <citation type="journal article" date="2006" name="Proc. Natl. Acad. Sci. U.S.A.">
        <title>Genome analysis of the smallest free-living eukaryote Ostreococcus tauri unveils many unique features.</title>
        <authorList>
            <person name="Derelle E."/>
            <person name="Ferraz C."/>
            <person name="Rombauts S."/>
            <person name="Rouze P."/>
            <person name="Worden A.Z."/>
            <person name="Robbens S."/>
            <person name="Partensky F."/>
            <person name="Degroeve S."/>
            <person name="Echeynie S."/>
            <person name="Cooke R."/>
            <person name="Saeys Y."/>
            <person name="Wuyts J."/>
            <person name="Jabbari K."/>
            <person name="Bowler C."/>
            <person name="Panaud O."/>
            <person name="Piegu B."/>
            <person name="Ball S.G."/>
            <person name="Ral J.-P."/>
            <person name="Bouget F.-Y."/>
            <person name="Piganeau G."/>
            <person name="De Baets B."/>
            <person name="Picard A."/>
            <person name="Delseny M."/>
            <person name="Demaille J."/>
            <person name="Van de Peer Y."/>
            <person name="Moreau H."/>
        </authorList>
    </citation>
    <scope>NUCLEOTIDE SEQUENCE [LARGE SCALE GENOMIC DNA]</scope>
    <source>
        <strain evidence="13">OTTH 0595 / CCAP 157/2 / RCC745</strain>
    </source>
</reference>
<evidence type="ECO:0000256" key="6">
    <source>
        <dbReference type="ARBA" id="ARBA00022448"/>
    </source>
</evidence>
<dbReference type="AlphaFoldDB" id="A0A090M8D7"/>
<evidence type="ECO:0000313" key="12">
    <source>
        <dbReference type="EMBL" id="CEG01423.1"/>
    </source>
</evidence>
<dbReference type="GO" id="GO:0061015">
    <property type="term" value="P:snRNA import into nucleus"/>
    <property type="evidence" value="ECO:0007669"/>
    <property type="project" value="InterPro"/>
</dbReference>
<sequence length="466" mass="50514">MAPDGADAREGRRPARRPGVKPDARAGNAGATRRARALERQREGKRDALALARTLARVDAGEGERSRARDRSSTRGTGDRDEGWTGGWTAEAERAGDEDVGTCQPEWMWDDAPEDLRTKWLVKIRPRGTRCLVVSARGKTIARSARDGSTLSTFQSGLPGGSARTTRGRAGDCFCILDCVFTGDERARREASSVNAPSSSTPSGEYHVLDVVAWNGASMYDCETEFRFYWANARLTEECDACETTNPAVGRDFRFVPTPWYECDSEGVTRCYSDGVSRAHGYEIDGLLFYHKEASYETGATPLVLLWRDAKTSAFFDVDEGAPTVLDRAGVRLPGDATRAQIITLSKSADGNFFVTGDDEPVVIAAVQAVAPASECVDPPSALEPGRSARFLVGPAGFDVDVDTAIVRAADVHYLGPKPPSRRKKVAERADALSKILFNARARTSPLSIERLVRVAGLDAMDNDAT</sequence>
<dbReference type="OrthoDB" id="498532at2759"/>
<dbReference type="Pfam" id="PF21974">
    <property type="entry name" value="SPN1_m3Gcap_bd"/>
    <property type="match status" value="1"/>
</dbReference>
<organism evidence="12 13">
    <name type="scientific">Ostreococcus tauri</name>
    <name type="common">Marine green alga</name>
    <dbReference type="NCBI Taxonomy" id="70448"/>
    <lineage>
        <taxon>Eukaryota</taxon>
        <taxon>Viridiplantae</taxon>
        <taxon>Chlorophyta</taxon>
        <taxon>Mamiellophyceae</taxon>
        <taxon>Mamiellales</taxon>
        <taxon>Bathycoccaceae</taxon>
        <taxon>Ostreococcus</taxon>
    </lineage>
</organism>
<dbReference type="InParanoid" id="A0A090M8D7"/>
<evidence type="ECO:0000256" key="10">
    <source>
        <dbReference type="SAM" id="MobiDB-lite"/>
    </source>
</evidence>
<comment type="similarity">
    <text evidence="4">Belongs to the snurportin family.</text>
</comment>